<comment type="caution">
    <text evidence="2">The sequence shown here is derived from an EMBL/GenBank/DDBJ whole genome shotgun (WGS) entry which is preliminary data.</text>
</comment>
<dbReference type="EMBL" id="JAHHUM010002095">
    <property type="protein sequence ID" value="KAK5606236.1"/>
    <property type="molecule type" value="Genomic_DNA"/>
</dbReference>
<dbReference type="Proteomes" id="UP001311232">
    <property type="component" value="Unassembled WGS sequence"/>
</dbReference>
<evidence type="ECO:0000313" key="3">
    <source>
        <dbReference type="Proteomes" id="UP001311232"/>
    </source>
</evidence>
<name>A0AAV9R8S7_9TELE</name>
<proteinExistence type="predicted"/>
<accession>A0AAV9R8S7</accession>
<keyword evidence="3" id="KW-1185">Reference proteome</keyword>
<organism evidence="2 3">
    <name type="scientific">Crenichthys baileyi</name>
    <name type="common">White River springfish</name>
    <dbReference type="NCBI Taxonomy" id="28760"/>
    <lineage>
        <taxon>Eukaryota</taxon>
        <taxon>Metazoa</taxon>
        <taxon>Chordata</taxon>
        <taxon>Craniata</taxon>
        <taxon>Vertebrata</taxon>
        <taxon>Euteleostomi</taxon>
        <taxon>Actinopterygii</taxon>
        <taxon>Neopterygii</taxon>
        <taxon>Teleostei</taxon>
        <taxon>Neoteleostei</taxon>
        <taxon>Acanthomorphata</taxon>
        <taxon>Ovalentaria</taxon>
        <taxon>Atherinomorphae</taxon>
        <taxon>Cyprinodontiformes</taxon>
        <taxon>Goodeidae</taxon>
        <taxon>Crenichthys</taxon>
    </lineage>
</organism>
<reference evidence="2 3" key="1">
    <citation type="submission" date="2021-06" db="EMBL/GenBank/DDBJ databases">
        <authorList>
            <person name="Palmer J.M."/>
        </authorList>
    </citation>
    <scope>NUCLEOTIDE SEQUENCE [LARGE SCALE GENOMIC DNA]</scope>
    <source>
        <strain evidence="2 3">MEX-2019</strain>
        <tissue evidence="2">Muscle</tissue>
    </source>
</reference>
<evidence type="ECO:0000256" key="1">
    <source>
        <dbReference type="SAM" id="MobiDB-lite"/>
    </source>
</evidence>
<protein>
    <submittedName>
        <fullName evidence="2">Uncharacterized protein</fullName>
    </submittedName>
</protein>
<feature type="compositionally biased region" description="Basic and acidic residues" evidence="1">
    <location>
        <begin position="101"/>
        <end position="116"/>
    </location>
</feature>
<evidence type="ECO:0000313" key="2">
    <source>
        <dbReference type="EMBL" id="KAK5606236.1"/>
    </source>
</evidence>
<sequence>MYVSRSIQAIQNQLPMGSTSHPEASPQPVVPSPIADCLHHWASSRTSFKKTFSLRHSDEALAHKIQHLRHEMTKEFRTLAAESGWNKPELKGAFRNALNKNIKDDLTSQEEPHSLDDLTESM</sequence>
<dbReference type="AlphaFoldDB" id="A0AAV9R8S7"/>
<feature type="region of interest" description="Disordered" evidence="1">
    <location>
        <begin position="101"/>
        <end position="122"/>
    </location>
</feature>
<gene>
    <name evidence="2" type="ORF">CRENBAI_024887</name>
</gene>